<dbReference type="Proteomes" id="UP000034090">
    <property type="component" value="Unassembled WGS sequence"/>
</dbReference>
<evidence type="ECO:0000313" key="4">
    <source>
        <dbReference type="Proteomes" id="UP000034090"/>
    </source>
</evidence>
<sequence>MDKTQNKSTGRLGEDLAEKFLRRKGYRVISRNFSTRYGELDLIGTKDGRLVFIEVKTKIGDRFGQPEEMINRKKVSQIMRIAQSFILRNKEIASKYPLHQVDAVCIVLGDDNSLVRLDHYENIGE</sequence>
<gene>
    <name evidence="3" type="ORF">UV74_C0013G0589</name>
</gene>
<comment type="similarity">
    <text evidence="1 2">Belongs to the UPF0102 family.</text>
</comment>
<dbReference type="PANTHER" id="PTHR34039:SF1">
    <property type="entry name" value="UPF0102 PROTEIN YRAN"/>
    <property type="match status" value="1"/>
</dbReference>
<organism evidence="3 4">
    <name type="scientific">Candidatus Woesebacteria bacterium GW2011_GWB1_43_14</name>
    <dbReference type="NCBI Taxonomy" id="1618578"/>
    <lineage>
        <taxon>Bacteria</taxon>
        <taxon>Candidatus Woeseibacteriota</taxon>
    </lineage>
</organism>
<protein>
    <recommendedName>
        <fullName evidence="2">UPF0102 protein UV74_C0013G0589</fullName>
    </recommendedName>
</protein>
<dbReference type="InterPro" id="IPR011856">
    <property type="entry name" value="tRNA_endonuc-like_dom_sf"/>
</dbReference>
<evidence type="ECO:0000313" key="3">
    <source>
        <dbReference type="EMBL" id="KKS97467.1"/>
    </source>
</evidence>
<dbReference type="PANTHER" id="PTHR34039">
    <property type="entry name" value="UPF0102 PROTEIN YRAN"/>
    <property type="match status" value="1"/>
</dbReference>
<proteinExistence type="inferred from homology"/>
<comment type="caution">
    <text evidence="3">The sequence shown here is derived from an EMBL/GenBank/DDBJ whole genome shotgun (WGS) entry which is preliminary data.</text>
</comment>
<dbReference type="SUPFAM" id="SSF52980">
    <property type="entry name" value="Restriction endonuclease-like"/>
    <property type="match status" value="1"/>
</dbReference>
<evidence type="ECO:0000256" key="1">
    <source>
        <dbReference type="ARBA" id="ARBA00006738"/>
    </source>
</evidence>
<dbReference type="CDD" id="cd20736">
    <property type="entry name" value="PoNe_Nuclease"/>
    <property type="match status" value="1"/>
</dbReference>
<reference evidence="3 4" key="1">
    <citation type="journal article" date="2015" name="Nature">
        <title>rRNA introns, odd ribosomes, and small enigmatic genomes across a large radiation of phyla.</title>
        <authorList>
            <person name="Brown C.T."/>
            <person name="Hug L.A."/>
            <person name="Thomas B.C."/>
            <person name="Sharon I."/>
            <person name="Castelle C.J."/>
            <person name="Singh A."/>
            <person name="Wilkins M.J."/>
            <person name="Williams K.H."/>
            <person name="Banfield J.F."/>
        </authorList>
    </citation>
    <scope>NUCLEOTIDE SEQUENCE [LARGE SCALE GENOMIC DNA]</scope>
</reference>
<accession>A0A0G1DIP6</accession>
<dbReference type="Pfam" id="PF02021">
    <property type="entry name" value="UPF0102"/>
    <property type="match status" value="1"/>
</dbReference>
<dbReference type="GO" id="GO:0003676">
    <property type="term" value="F:nucleic acid binding"/>
    <property type="evidence" value="ECO:0007669"/>
    <property type="project" value="InterPro"/>
</dbReference>
<dbReference type="InterPro" id="IPR011335">
    <property type="entry name" value="Restrct_endonuc-II-like"/>
</dbReference>
<dbReference type="HAMAP" id="MF_00048">
    <property type="entry name" value="UPF0102"/>
    <property type="match status" value="1"/>
</dbReference>
<dbReference type="InterPro" id="IPR003509">
    <property type="entry name" value="UPF0102_YraN-like"/>
</dbReference>
<dbReference type="Gene3D" id="3.40.1350.10">
    <property type="match status" value="1"/>
</dbReference>
<dbReference type="EMBL" id="LCFQ01000013">
    <property type="protein sequence ID" value="KKS97467.1"/>
    <property type="molecule type" value="Genomic_DNA"/>
</dbReference>
<dbReference type="AlphaFoldDB" id="A0A0G1DIP6"/>
<dbReference type="STRING" id="1618578.UV74_C0013G0589"/>
<name>A0A0G1DIP6_9BACT</name>
<evidence type="ECO:0000256" key="2">
    <source>
        <dbReference type="HAMAP-Rule" id="MF_00048"/>
    </source>
</evidence>